<dbReference type="InterPro" id="IPR036972">
    <property type="entry name" value="Cyt_c_oxidase_su5b_sf"/>
</dbReference>
<gene>
    <name evidence="1" type="ORF">FQN60_013991</name>
</gene>
<sequence length="211" mass="23164">MAGRLLLLRACTATTLQLRSNVGARPLHRALATAKGVPTDEEQATGLERRALQALKLGKDPYSMLKPKEYAGTKEDPHIVPGIGTKRMVRKTTRLLCGSGFMREMPSAVLPVVPTISWSTTSCPIETKFNKSLVQQVEAGVGHRKIVEDLPEEPDGGMVRPELLVEGHREVELHYSEIVDGQATDDPDQEEELLSHASCINGLFSHEDHLP</sequence>
<dbReference type="Gene3D" id="2.60.11.10">
    <property type="entry name" value="Cytochrome c oxidase, subunit Vb"/>
    <property type="match status" value="1"/>
</dbReference>
<dbReference type="GO" id="GO:0006123">
    <property type="term" value="P:mitochondrial electron transport, cytochrome c to oxygen"/>
    <property type="evidence" value="ECO:0007669"/>
    <property type="project" value="InterPro"/>
</dbReference>
<dbReference type="GO" id="GO:0045277">
    <property type="term" value="C:respiratory chain complex IV"/>
    <property type="evidence" value="ECO:0007669"/>
    <property type="project" value="InterPro"/>
</dbReference>
<evidence type="ECO:0000313" key="1">
    <source>
        <dbReference type="EMBL" id="KAA8590057.1"/>
    </source>
</evidence>
<dbReference type="InterPro" id="IPR002124">
    <property type="entry name" value="Cyt_c_oxidase_su5b"/>
</dbReference>
<accession>A0A5J5D7K6</accession>
<dbReference type="PANTHER" id="PTHR10122:SF11">
    <property type="entry name" value="CYTOCHROME C OXIDASE SUBUNIT 5B2"/>
    <property type="match status" value="1"/>
</dbReference>
<evidence type="ECO:0000313" key="2">
    <source>
        <dbReference type="Proteomes" id="UP000327493"/>
    </source>
</evidence>
<dbReference type="PANTHER" id="PTHR10122">
    <property type="entry name" value="CYTOCHROME C OXIDASE SUBUNIT 5B, MITOCHONDRIAL"/>
    <property type="match status" value="1"/>
</dbReference>
<dbReference type="AlphaFoldDB" id="A0A5J5D7K6"/>
<comment type="caution">
    <text evidence="1">The sequence shown here is derived from an EMBL/GenBank/DDBJ whole genome shotgun (WGS) entry which is preliminary data.</text>
</comment>
<dbReference type="EMBL" id="VOFY01000008">
    <property type="protein sequence ID" value="KAA8590057.1"/>
    <property type="molecule type" value="Genomic_DNA"/>
</dbReference>
<protein>
    <submittedName>
        <fullName evidence="1">Uncharacterized protein</fullName>
    </submittedName>
</protein>
<proteinExistence type="predicted"/>
<name>A0A5J5D7K6_9PERO</name>
<reference evidence="1 2" key="1">
    <citation type="submission" date="2019-08" db="EMBL/GenBank/DDBJ databases">
        <title>A chromosome-level genome assembly, high-density linkage maps, and genome scans reveal the genomic architecture of hybrid incompatibilities underlying speciation via character displacement in darters (Percidae: Etheostominae).</title>
        <authorList>
            <person name="Moran R.L."/>
            <person name="Catchen J.M."/>
            <person name="Fuller R.C."/>
        </authorList>
    </citation>
    <scope>NUCLEOTIDE SEQUENCE [LARGE SCALE GENOMIC DNA]</scope>
    <source>
        <strain evidence="1">EspeVRDwgs_2016</strain>
        <tissue evidence="1">Muscle</tissue>
    </source>
</reference>
<keyword evidence="2" id="KW-1185">Reference proteome</keyword>
<dbReference type="Pfam" id="PF01215">
    <property type="entry name" value="COX5B"/>
    <property type="match status" value="1"/>
</dbReference>
<organism evidence="1 2">
    <name type="scientific">Etheostoma spectabile</name>
    <name type="common">orangethroat darter</name>
    <dbReference type="NCBI Taxonomy" id="54343"/>
    <lineage>
        <taxon>Eukaryota</taxon>
        <taxon>Metazoa</taxon>
        <taxon>Chordata</taxon>
        <taxon>Craniata</taxon>
        <taxon>Vertebrata</taxon>
        <taxon>Euteleostomi</taxon>
        <taxon>Actinopterygii</taxon>
        <taxon>Neopterygii</taxon>
        <taxon>Teleostei</taxon>
        <taxon>Neoteleostei</taxon>
        <taxon>Acanthomorphata</taxon>
        <taxon>Eupercaria</taxon>
        <taxon>Perciformes</taxon>
        <taxon>Percoidei</taxon>
        <taxon>Percidae</taxon>
        <taxon>Etheostomatinae</taxon>
        <taxon>Etheostoma</taxon>
    </lineage>
</organism>
<dbReference type="SUPFAM" id="SSF57802">
    <property type="entry name" value="Rubredoxin-like"/>
    <property type="match status" value="1"/>
</dbReference>
<dbReference type="GO" id="GO:0005740">
    <property type="term" value="C:mitochondrial envelope"/>
    <property type="evidence" value="ECO:0007669"/>
    <property type="project" value="InterPro"/>
</dbReference>
<dbReference type="Proteomes" id="UP000327493">
    <property type="component" value="Chromosome 8"/>
</dbReference>